<reference evidence="8 9" key="1">
    <citation type="journal article" date="2018" name="MBio">
        <title>Comparative Genomics Reveals the Core Gene Toolbox for the Fungus-Insect Symbiosis.</title>
        <authorList>
            <person name="Wang Y."/>
            <person name="Stata M."/>
            <person name="Wang W."/>
            <person name="Stajich J.E."/>
            <person name="White M.M."/>
            <person name="Moncalvo J.M."/>
        </authorList>
    </citation>
    <scope>NUCLEOTIDE SEQUENCE [LARGE SCALE GENOMIC DNA]</scope>
    <source>
        <strain evidence="8 9">SWE-8-4</strain>
    </source>
</reference>
<keyword evidence="9" id="KW-1185">Reference proteome</keyword>
<dbReference type="InterPro" id="IPR039927">
    <property type="entry name" value="Ribosomal_mL43"/>
</dbReference>
<dbReference type="Gene3D" id="3.40.30.10">
    <property type="entry name" value="Glutaredoxin"/>
    <property type="match status" value="1"/>
</dbReference>
<comment type="similarity">
    <text evidence="2">Belongs to the mitochondrion-specific ribosomal protein mL43 family.</text>
</comment>
<keyword evidence="3" id="KW-0689">Ribosomal protein</keyword>
<accession>A0A2T9YK92</accession>
<gene>
    <name evidence="8" type="ORF">BB561_003629</name>
</gene>
<proteinExistence type="inferred from homology"/>
<dbReference type="SMART" id="SM00916">
    <property type="entry name" value="L51_S25_CI-B8"/>
    <property type="match status" value="1"/>
</dbReference>
<evidence type="ECO:0000256" key="5">
    <source>
        <dbReference type="ARBA" id="ARBA00023274"/>
    </source>
</evidence>
<dbReference type="EMBL" id="MBFR01000150">
    <property type="protein sequence ID" value="PVU92748.1"/>
    <property type="molecule type" value="Genomic_DNA"/>
</dbReference>
<feature type="domain" description="Ribosomal protein/NADH dehydrogenase" evidence="7">
    <location>
        <begin position="46"/>
        <end position="119"/>
    </location>
</feature>
<comment type="caution">
    <text evidence="8">The sequence shown here is derived from an EMBL/GenBank/DDBJ whole genome shotgun (WGS) entry which is preliminary data.</text>
</comment>
<sequence>MSKVIASALTNVIKKTKNVHFTPPQISNGINTFVFPCRKIVLNYCEIGGSSRGTIQFLLKEALNLAKEYPMVEIIVKPAPYKHPVAIAHYNNGKKLEFCLRNLPEIKVKKNIERLLGFAGFEKRLWKERVLSTTPSVRGIWSPFHTTPFSFRDCKKI</sequence>
<evidence type="ECO:0000256" key="3">
    <source>
        <dbReference type="ARBA" id="ARBA00022980"/>
    </source>
</evidence>
<evidence type="ECO:0000259" key="7">
    <source>
        <dbReference type="SMART" id="SM00916"/>
    </source>
</evidence>
<evidence type="ECO:0000256" key="4">
    <source>
        <dbReference type="ARBA" id="ARBA00023128"/>
    </source>
</evidence>
<comment type="subcellular location">
    <subcellularLocation>
        <location evidence="1">Mitochondrion</location>
    </subcellularLocation>
</comment>
<dbReference type="SUPFAM" id="SSF52833">
    <property type="entry name" value="Thioredoxin-like"/>
    <property type="match status" value="1"/>
</dbReference>
<evidence type="ECO:0000256" key="1">
    <source>
        <dbReference type="ARBA" id="ARBA00004173"/>
    </source>
</evidence>
<dbReference type="Proteomes" id="UP000245383">
    <property type="component" value="Unassembled WGS sequence"/>
</dbReference>
<dbReference type="STRING" id="133385.A0A2T9YK92"/>
<dbReference type="PANTHER" id="PTHR21396">
    <property type="entry name" value="39S RIBOSOMAL PROTEIN L43"/>
    <property type="match status" value="1"/>
</dbReference>
<dbReference type="PANTHER" id="PTHR21396:SF2">
    <property type="entry name" value="LARGE RIBOSOMAL SUBUNIT PROTEIN ML43"/>
    <property type="match status" value="1"/>
</dbReference>
<name>A0A2T9YK92_9FUNG</name>
<keyword evidence="4" id="KW-0496">Mitochondrion</keyword>
<evidence type="ECO:0000313" key="9">
    <source>
        <dbReference type="Proteomes" id="UP000245383"/>
    </source>
</evidence>
<dbReference type="GO" id="GO:0032543">
    <property type="term" value="P:mitochondrial translation"/>
    <property type="evidence" value="ECO:0007669"/>
    <property type="project" value="InterPro"/>
</dbReference>
<dbReference type="GO" id="GO:0003735">
    <property type="term" value="F:structural constituent of ribosome"/>
    <property type="evidence" value="ECO:0007669"/>
    <property type="project" value="InterPro"/>
</dbReference>
<keyword evidence="5" id="KW-0687">Ribonucleoprotein</keyword>
<dbReference type="InterPro" id="IPR036249">
    <property type="entry name" value="Thioredoxin-like_sf"/>
</dbReference>
<evidence type="ECO:0000313" key="8">
    <source>
        <dbReference type="EMBL" id="PVU92748.1"/>
    </source>
</evidence>
<dbReference type="GO" id="GO:0005762">
    <property type="term" value="C:mitochondrial large ribosomal subunit"/>
    <property type="evidence" value="ECO:0007669"/>
    <property type="project" value="TreeGrafter"/>
</dbReference>
<evidence type="ECO:0000256" key="2">
    <source>
        <dbReference type="ARBA" id="ARBA00006073"/>
    </source>
</evidence>
<dbReference type="InterPro" id="IPR007741">
    <property type="entry name" value="Ribosomal_mL43/mS25/NADH_DH"/>
</dbReference>
<evidence type="ECO:0000256" key="6">
    <source>
        <dbReference type="ARBA" id="ARBA00035188"/>
    </source>
</evidence>
<dbReference type="OrthoDB" id="88at2759"/>
<protein>
    <recommendedName>
        <fullName evidence="6">Large ribosomal subunit protein mL43</fullName>
    </recommendedName>
</protein>
<organism evidence="8 9">
    <name type="scientific">Smittium simulii</name>
    <dbReference type="NCBI Taxonomy" id="133385"/>
    <lineage>
        <taxon>Eukaryota</taxon>
        <taxon>Fungi</taxon>
        <taxon>Fungi incertae sedis</taxon>
        <taxon>Zoopagomycota</taxon>
        <taxon>Kickxellomycotina</taxon>
        <taxon>Harpellomycetes</taxon>
        <taxon>Harpellales</taxon>
        <taxon>Legeriomycetaceae</taxon>
        <taxon>Smittium</taxon>
    </lineage>
</organism>
<dbReference type="Pfam" id="PF05047">
    <property type="entry name" value="L51_S25_CI-B8"/>
    <property type="match status" value="1"/>
</dbReference>
<dbReference type="AlphaFoldDB" id="A0A2T9YK92"/>